<name>A0A4S8HLD7_9BACT</name>
<proteinExistence type="predicted"/>
<accession>A0A4S8HLD7</accession>
<reference evidence="1 2" key="1">
    <citation type="submission" date="2019-04" db="EMBL/GenBank/DDBJ databases">
        <title>Niastella caeni sp. nov., isolated from activated sludge.</title>
        <authorList>
            <person name="Sheng M."/>
        </authorList>
    </citation>
    <scope>NUCLEOTIDE SEQUENCE [LARGE SCALE GENOMIC DNA]</scope>
    <source>
        <strain evidence="1 2">HX-2-15</strain>
    </source>
</reference>
<evidence type="ECO:0000313" key="2">
    <source>
        <dbReference type="Proteomes" id="UP000306918"/>
    </source>
</evidence>
<comment type="caution">
    <text evidence="1">The sequence shown here is derived from an EMBL/GenBank/DDBJ whole genome shotgun (WGS) entry which is preliminary data.</text>
</comment>
<sequence length="162" mass="19058">MNFLIRLFRKSKSQITCPRCLGKGSVDKEDIKRLNQELKWRTGRCAYCIGSGRVDPEMLTKVPVDTTYLTTNLSRLERKKLINNDREAMKRAQAYDTKMSDFIKQIIHLHFTGKMDAEQIAEFYLFPKPDPGFKSRRYQKAKEELMDYINRAIELKKSDKLN</sequence>
<dbReference type="OrthoDB" id="671759at2"/>
<gene>
    <name evidence="1" type="ORF">FAM09_21540</name>
</gene>
<dbReference type="EMBL" id="STFF01000006">
    <property type="protein sequence ID" value="THU35975.1"/>
    <property type="molecule type" value="Genomic_DNA"/>
</dbReference>
<protein>
    <submittedName>
        <fullName evidence="1">Uncharacterized protein</fullName>
    </submittedName>
</protein>
<evidence type="ECO:0000313" key="1">
    <source>
        <dbReference type="EMBL" id="THU35975.1"/>
    </source>
</evidence>
<dbReference type="RefSeq" id="WP_136579215.1">
    <property type="nucleotide sequence ID" value="NZ_STFF01000006.1"/>
</dbReference>
<dbReference type="AlphaFoldDB" id="A0A4S8HLD7"/>
<keyword evidence="2" id="KW-1185">Reference proteome</keyword>
<dbReference type="Proteomes" id="UP000306918">
    <property type="component" value="Unassembled WGS sequence"/>
</dbReference>
<organism evidence="1 2">
    <name type="scientific">Niastella caeni</name>
    <dbReference type="NCBI Taxonomy" id="2569763"/>
    <lineage>
        <taxon>Bacteria</taxon>
        <taxon>Pseudomonadati</taxon>
        <taxon>Bacteroidota</taxon>
        <taxon>Chitinophagia</taxon>
        <taxon>Chitinophagales</taxon>
        <taxon>Chitinophagaceae</taxon>
        <taxon>Niastella</taxon>
    </lineage>
</organism>